<organism evidence="1 3">
    <name type="scientific">Streptococcus suis</name>
    <dbReference type="NCBI Taxonomy" id="1307"/>
    <lineage>
        <taxon>Bacteria</taxon>
        <taxon>Bacillati</taxon>
        <taxon>Bacillota</taxon>
        <taxon>Bacilli</taxon>
        <taxon>Lactobacillales</taxon>
        <taxon>Streptococcaceae</taxon>
        <taxon>Streptococcus</taxon>
    </lineage>
</organism>
<evidence type="ECO:0000313" key="3">
    <source>
        <dbReference type="Proteomes" id="UP000073434"/>
    </source>
</evidence>
<protein>
    <submittedName>
        <fullName evidence="1">Uncharacterized protein</fullName>
    </submittedName>
</protein>
<reference evidence="1 3" key="1">
    <citation type="submission" date="2016-02" db="EMBL/GenBank/DDBJ databases">
        <authorList>
            <consortium name="Pathogen Informatics"/>
        </authorList>
    </citation>
    <scope>NUCLEOTIDE SEQUENCE [LARGE SCALE GENOMIC DNA]</scope>
    <source>
        <strain evidence="1 3">LSS23</strain>
    </source>
</reference>
<evidence type="ECO:0000313" key="1">
    <source>
        <dbReference type="EMBL" id="CYU27699.1"/>
    </source>
</evidence>
<dbReference type="Proteomes" id="UP000073434">
    <property type="component" value="Unassembled WGS sequence"/>
</dbReference>
<name>A0A0Z8CLP7_STRSU</name>
<dbReference type="EMBL" id="FIFW01000005">
    <property type="protein sequence ID" value="CYU40748.1"/>
    <property type="molecule type" value="Genomic_DNA"/>
</dbReference>
<proteinExistence type="predicted"/>
<evidence type="ECO:0000313" key="2">
    <source>
        <dbReference type="EMBL" id="CYU40748.1"/>
    </source>
</evidence>
<gene>
    <name evidence="1" type="ORF">ERS132385_00421</name>
    <name evidence="2" type="ORF">ERS132385_00754</name>
</gene>
<dbReference type="AlphaFoldDB" id="A0A0Z8CLP7"/>
<accession>A0A0Z8CLP7</accession>
<dbReference type="EMBL" id="FIFW01000003">
    <property type="protein sequence ID" value="CYU27699.1"/>
    <property type="molecule type" value="Genomic_DNA"/>
</dbReference>
<sequence length="69" mass="7922">MNTNFRQCECGCDLFTIKQNVSGFSYFVVGSFGEEADNSGMYDHLSFKKSWKYFRCVDCGRRANPAEVE</sequence>